<evidence type="ECO:0000256" key="4">
    <source>
        <dbReference type="SAM" id="MobiDB-lite"/>
    </source>
</evidence>
<name>N1QNI1_SPHMS</name>
<reference evidence="5 6" key="1">
    <citation type="journal article" date="2012" name="PLoS Pathog.">
        <title>Diverse lifestyles and strategies of plant pathogenesis encoded in the genomes of eighteen Dothideomycetes fungi.</title>
        <authorList>
            <person name="Ohm R.A."/>
            <person name="Feau N."/>
            <person name="Henrissat B."/>
            <person name="Schoch C.L."/>
            <person name="Horwitz B.A."/>
            <person name="Barry K.W."/>
            <person name="Condon B.J."/>
            <person name="Copeland A.C."/>
            <person name="Dhillon B."/>
            <person name="Glaser F."/>
            <person name="Hesse C.N."/>
            <person name="Kosti I."/>
            <person name="LaButti K."/>
            <person name="Lindquist E.A."/>
            <person name="Lucas S."/>
            <person name="Salamov A.A."/>
            <person name="Bradshaw R.E."/>
            <person name="Ciuffetti L."/>
            <person name="Hamelin R.C."/>
            <person name="Kema G.H.J."/>
            <person name="Lawrence C."/>
            <person name="Scott J.A."/>
            <person name="Spatafora J.W."/>
            <person name="Turgeon B.G."/>
            <person name="de Wit P.J.G.M."/>
            <person name="Zhong S."/>
            <person name="Goodwin S.B."/>
            <person name="Grigoriev I.V."/>
        </authorList>
    </citation>
    <scope>NUCLEOTIDE SEQUENCE [LARGE SCALE GENOMIC DNA]</scope>
    <source>
        <strain evidence="5 6">SO2202</strain>
    </source>
</reference>
<keyword evidence="3" id="KW-0449">Lipoprotein</keyword>
<evidence type="ECO:0000313" key="6">
    <source>
        <dbReference type="Proteomes" id="UP000016931"/>
    </source>
</evidence>
<protein>
    <submittedName>
        <fullName evidence="5">Uncharacterized protein</fullName>
    </submittedName>
</protein>
<feature type="compositionally biased region" description="Polar residues" evidence="4">
    <location>
        <begin position="141"/>
        <end position="150"/>
    </location>
</feature>
<evidence type="ECO:0000256" key="3">
    <source>
        <dbReference type="ARBA" id="ARBA00023288"/>
    </source>
</evidence>
<dbReference type="Pfam" id="PF15811">
    <property type="entry name" value="SVIP"/>
    <property type="match status" value="1"/>
</dbReference>
<evidence type="ECO:0000256" key="2">
    <source>
        <dbReference type="ARBA" id="ARBA00023139"/>
    </source>
</evidence>
<dbReference type="Proteomes" id="UP000016931">
    <property type="component" value="Unassembled WGS sequence"/>
</dbReference>
<dbReference type="AlphaFoldDB" id="N1QNI1"/>
<proteinExistence type="predicted"/>
<feature type="compositionally biased region" description="Low complexity" evidence="4">
    <location>
        <begin position="100"/>
        <end position="117"/>
    </location>
</feature>
<dbReference type="OMA" id="CGKQSKD"/>
<organism evidence="5 6">
    <name type="scientific">Sphaerulina musiva (strain SO2202)</name>
    <name type="common">Poplar stem canker fungus</name>
    <name type="synonym">Septoria musiva</name>
    <dbReference type="NCBI Taxonomy" id="692275"/>
    <lineage>
        <taxon>Eukaryota</taxon>
        <taxon>Fungi</taxon>
        <taxon>Dikarya</taxon>
        <taxon>Ascomycota</taxon>
        <taxon>Pezizomycotina</taxon>
        <taxon>Dothideomycetes</taxon>
        <taxon>Dothideomycetidae</taxon>
        <taxon>Mycosphaerellales</taxon>
        <taxon>Mycosphaerellaceae</taxon>
        <taxon>Sphaerulina</taxon>
    </lineage>
</organism>
<feature type="compositionally biased region" description="Gly residues" evidence="4">
    <location>
        <begin position="61"/>
        <end position="73"/>
    </location>
</feature>
<evidence type="ECO:0000256" key="1">
    <source>
        <dbReference type="ARBA" id="ARBA00022707"/>
    </source>
</evidence>
<keyword evidence="2" id="KW-0564">Palmitate</keyword>
<dbReference type="EMBL" id="KB456260">
    <property type="protein sequence ID" value="EMF17778.1"/>
    <property type="molecule type" value="Genomic_DNA"/>
</dbReference>
<sequence>MYLQSIRYLRRLRAEQIFVNTQVLLYTGLRHGIPFPTTDRYRMGNCFGKSSSNANFQGEGRTIGGGAAAGGGASPAHAPRPAAAPPPKVTGPGRTLGDNTAPAPSSDAQTPASAAARAAEERLKAAQGKGKLGKQLDAQKSQTQKDTLASTARENVAAREADAAAQARAYN</sequence>
<keyword evidence="1" id="KW-0519">Myristate</keyword>
<dbReference type="RefSeq" id="XP_016765899.1">
    <property type="nucleotide sequence ID" value="XM_016900561.1"/>
</dbReference>
<dbReference type="InterPro" id="IPR031632">
    <property type="entry name" value="SVIP"/>
</dbReference>
<gene>
    <name evidence="5" type="ORF">SEPMUDRAFT_104984</name>
</gene>
<dbReference type="eggNOG" id="ENOG502ST5U">
    <property type="taxonomic scope" value="Eukaryota"/>
</dbReference>
<keyword evidence="6" id="KW-1185">Reference proteome</keyword>
<evidence type="ECO:0000313" key="5">
    <source>
        <dbReference type="EMBL" id="EMF17778.1"/>
    </source>
</evidence>
<feature type="compositionally biased region" description="Low complexity" evidence="4">
    <location>
        <begin position="125"/>
        <end position="140"/>
    </location>
</feature>
<feature type="region of interest" description="Disordered" evidence="4">
    <location>
        <begin position="57"/>
        <end position="171"/>
    </location>
</feature>
<dbReference type="GeneID" id="27897698"/>
<dbReference type="HOGENOM" id="CLU_133420_1_0_1"/>
<accession>N1QNI1</accession>